<comment type="caution">
    <text evidence="6">The sequence shown here is derived from an EMBL/GenBank/DDBJ whole genome shotgun (WGS) entry which is preliminary data.</text>
</comment>
<dbReference type="OrthoDB" id="3037894at2759"/>
<dbReference type="PANTHER" id="PTHR48041">
    <property type="entry name" value="ABC TRANSPORTER G FAMILY MEMBER 28"/>
    <property type="match status" value="1"/>
</dbReference>
<comment type="subcellular location">
    <subcellularLocation>
        <location evidence="1">Membrane</location>
        <topology evidence="1">Multi-pass membrane protein</topology>
    </subcellularLocation>
</comment>
<keyword evidence="7" id="KW-1185">Reference proteome</keyword>
<evidence type="ECO:0000256" key="2">
    <source>
        <dbReference type="ARBA" id="ARBA00022448"/>
    </source>
</evidence>
<name>A0A9P7KBP2_9AGAR</name>
<keyword evidence="4" id="KW-1133">Transmembrane helix</keyword>
<dbReference type="PANTHER" id="PTHR48041:SF139">
    <property type="entry name" value="PROTEIN SCARLET"/>
    <property type="match status" value="1"/>
</dbReference>
<reference evidence="6" key="1">
    <citation type="submission" date="2020-07" db="EMBL/GenBank/DDBJ databases">
        <authorList>
            <person name="Nieuwenhuis M."/>
            <person name="Van De Peppel L.J.J."/>
        </authorList>
    </citation>
    <scope>NUCLEOTIDE SEQUENCE</scope>
    <source>
        <strain evidence="6">AP01</strain>
        <tissue evidence="6">Mycelium</tissue>
    </source>
</reference>
<evidence type="ECO:0000256" key="3">
    <source>
        <dbReference type="ARBA" id="ARBA00022692"/>
    </source>
</evidence>
<evidence type="ECO:0000256" key="4">
    <source>
        <dbReference type="ARBA" id="ARBA00022989"/>
    </source>
</evidence>
<protein>
    <recommendedName>
        <fullName evidence="8">ABC transporter domain-containing protein</fullName>
    </recommendedName>
</protein>
<dbReference type="EMBL" id="JABCKV010000123">
    <property type="protein sequence ID" value="KAG5643274.1"/>
    <property type="molecule type" value="Genomic_DNA"/>
</dbReference>
<evidence type="ECO:0000313" key="7">
    <source>
        <dbReference type="Proteomes" id="UP000775547"/>
    </source>
</evidence>
<dbReference type="GO" id="GO:0016020">
    <property type="term" value="C:membrane"/>
    <property type="evidence" value="ECO:0007669"/>
    <property type="project" value="UniProtKB-SubCell"/>
</dbReference>
<sequence>MPILENTRTGPPTSSVLSFSHLTYEVPLRGGAVKKLLDDVSVEVKVGELLAIMGPSGAGKADSAAQDENTLTDLPRNAGKSTLLDVMAFRKIATGDYFVGPEDIRMELGLTRTGSLGSLPMLPRKDVVQRVNRVMTALGLQSCADQHIGTPISRGISGGASD</sequence>
<keyword evidence="3" id="KW-0812">Transmembrane</keyword>
<dbReference type="Gene3D" id="3.40.50.300">
    <property type="entry name" value="P-loop containing nucleotide triphosphate hydrolases"/>
    <property type="match status" value="1"/>
</dbReference>
<dbReference type="AlphaFoldDB" id="A0A9P7KBP2"/>
<evidence type="ECO:0008006" key="8">
    <source>
        <dbReference type="Google" id="ProtNLM"/>
    </source>
</evidence>
<dbReference type="InterPro" id="IPR050352">
    <property type="entry name" value="ABCG_transporters"/>
</dbReference>
<dbReference type="InterPro" id="IPR027417">
    <property type="entry name" value="P-loop_NTPase"/>
</dbReference>
<evidence type="ECO:0000256" key="5">
    <source>
        <dbReference type="ARBA" id="ARBA00023136"/>
    </source>
</evidence>
<dbReference type="GO" id="GO:0042626">
    <property type="term" value="F:ATPase-coupled transmembrane transporter activity"/>
    <property type="evidence" value="ECO:0007669"/>
    <property type="project" value="TreeGrafter"/>
</dbReference>
<keyword evidence="2" id="KW-0813">Transport</keyword>
<accession>A0A9P7KBP2</accession>
<evidence type="ECO:0000313" key="6">
    <source>
        <dbReference type="EMBL" id="KAG5643274.1"/>
    </source>
</evidence>
<organism evidence="6 7">
    <name type="scientific">Asterophora parasitica</name>
    <dbReference type="NCBI Taxonomy" id="117018"/>
    <lineage>
        <taxon>Eukaryota</taxon>
        <taxon>Fungi</taxon>
        <taxon>Dikarya</taxon>
        <taxon>Basidiomycota</taxon>
        <taxon>Agaricomycotina</taxon>
        <taxon>Agaricomycetes</taxon>
        <taxon>Agaricomycetidae</taxon>
        <taxon>Agaricales</taxon>
        <taxon>Tricholomatineae</taxon>
        <taxon>Lyophyllaceae</taxon>
        <taxon>Asterophora</taxon>
    </lineage>
</organism>
<keyword evidence="5" id="KW-0472">Membrane</keyword>
<dbReference type="SUPFAM" id="SSF52540">
    <property type="entry name" value="P-loop containing nucleoside triphosphate hydrolases"/>
    <property type="match status" value="1"/>
</dbReference>
<gene>
    <name evidence="6" type="ORF">DXG03_001241</name>
</gene>
<evidence type="ECO:0000256" key="1">
    <source>
        <dbReference type="ARBA" id="ARBA00004141"/>
    </source>
</evidence>
<dbReference type="Proteomes" id="UP000775547">
    <property type="component" value="Unassembled WGS sequence"/>
</dbReference>
<proteinExistence type="predicted"/>
<reference evidence="6" key="2">
    <citation type="submission" date="2021-10" db="EMBL/GenBank/DDBJ databases">
        <title>Phylogenomics reveals ancestral predisposition of the termite-cultivated fungus Termitomyces towards a domesticated lifestyle.</title>
        <authorList>
            <person name="Auxier B."/>
            <person name="Grum-Grzhimaylo A."/>
            <person name="Cardenas M.E."/>
            <person name="Lodge J.D."/>
            <person name="Laessoe T."/>
            <person name="Pedersen O."/>
            <person name="Smith M.E."/>
            <person name="Kuyper T.W."/>
            <person name="Franco-Molano E.A."/>
            <person name="Baroni T.J."/>
            <person name="Aanen D.K."/>
        </authorList>
    </citation>
    <scope>NUCLEOTIDE SEQUENCE</scope>
    <source>
        <strain evidence="6">AP01</strain>
        <tissue evidence="6">Mycelium</tissue>
    </source>
</reference>